<evidence type="ECO:0000256" key="3">
    <source>
        <dbReference type="ARBA" id="ARBA00022741"/>
    </source>
</evidence>
<dbReference type="InterPro" id="IPR003593">
    <property type="entry name" value="AAA+_ATPase"/>
</dbReference>
<dbReference type="Pfam" id="PF00005">
    <property type="entry name" value="ABC_tran"/>
    <property type="match status" value="1"/>
</dbReference>
<evidence type="ECO:0000313" key="6">
    <source>
        <dbReference type="EMBL" id="AAC56009.1"/>
    </source>
</evidence>
<dbReference type="InterPro" id="IPR027417">
    <property type="entry name" value="P-loop_NTPase"/>
</dbReference>
<dbReference type="InterPro" id="IPR017871">
    <property type="entry name" value="ABC_transporter-like_CS"/>
</dbReference>
<protein>
    <submittedName>
        <fullName evidence="6">Potential ABC transporter</fullName>
    </submittedName>
</protein>
<evidence type="ECO:0000256" key="4">
    <source>
        <dbReference type="ARBA" id="ARBA00022840"/>
    </source>
</evidence>
<proteinExistence type="inferred from homology"/>
<geneLocation type="plasmid" evidence="6">
    <name>pMRC01</name>
</geneLocation>
<sequence length="298" mass="33883">MDKEIEVFSVNNLSTQIRKKKILKNVSFKGNTSQIIGLVGANGSGKTTIMKSILGLIKFSGEIEISKINILFNNHPILSRVGSLIEEPGIYPFLTGREHLQCFSILKGKEAQSDINEIIDQLKLTTFIDEKASSYSLGMKQKLAIAIALLNKPILVILDEPMNGLDIQSIHDLRDIIINKKNQGVTFVISSHLLSELEKVADQLVIIKDGKSILNLPFKTFKKKEIFCLITDQKDKLFKTLKFNNIPYSKNETIINILLDESDEKQFLNLIKENNIKLKKFIKKDTKDLEDRFLQFIY</sequence>
<dbReference type="Gene3D" id="3.40.50.300">
    <property type="entry name" value="P-loop containing nucleotide triphosphate hydrolases"/>
    <property type="match status" value="1"/>
</dbReference>
<reference evidence="6" key="1">
    <citation type="journal article" date="1998" name="Mol. Microbiol.">
        <title>Sequence and analysis of the 60 kb conjugative, bacteriocin-producing plasmid pMRC01 from Lactococcus lactis DPC3147.</title>
        <authorList>
            <person name="Dougherty B.A."/>
            <person name="Hill C."/>
            <person name="Weidman J.F."/>
            <person name="Richardson D.R."/>
            <person name="Venter J.C."/>
            <person name="Ross R.P."/>
        </authorList>
    </citation>
    <scope>NUCLEOTIDE SEQUENCE [LARGE SCALE GENOMIC DNA]</scope>
    <source>
        <strain evidence="6">DPC3147</strain>
        <plasmid evidence="6">pMRC01</plasmid>
    </source>
</reference>
<dbReference type="PANTHER" id="PTHR43335:SF4">
    <property type="entry name" value="ABC TRANSPORTER, ATP-BINDING PROTEIN"/>
    <property type="match status" value="1"/>
</dbReference>
<keyword evidence="2" id="KW-0813">Transport</keyword>
<dbReference type="PIR" id="T43103">
    <property type="entry name" value="T43103"/>
</dbReference>
<dbReference type="GO" id="GO:0016887">
    <property type="term" value="F:ATP hydrolysis activity"/>
    <property type="evidence" value="ECO:0007669"/>
    <property type="project" value="InterPro"/>
</dbReference>
<dbReference type="SUPFAM" id="SSF52540">
    <property type="entry name" value="P-loop containing nucleoside triphosphate hydrolases"/>
    <property type="match status" value="1"/>
</dbReference>
<gene>
    <name evidence="6" type="primary">ORF00032</name>
</gene>
<dbReference type="InterPro" id="IPR003439">
    <property type="entry name" value="ABC_transporter-like_ATP-bd"/>
</dbReference>
<evidence type="ECO:0000256" key="1">
    <source>
        <dbReference type="ARBA" id="ARBA00005417"/>
    </source>
</evidence>
<comment type="similarity">
    <text evidence="1">Belongs to the ABC transporter superfamily.</text>
</comment>
<keyword evidence="4" id="KW-0067">ATP-binding</keyword>
<feature type="domain" description="ABC transporter" evidence="5">
    <location>
        <begin position="8"/>
        <end position="234"/>
    </location>
</feature>
<dbReference type="PROSITE" id="PS50893">
    <property type="entry name" value="ABC_TRANSPORTER_2"/>
    <property type="match status" value="1"/>
</dbReference>
<evidence type="ECO:0000256" key="2">
    <source>
        <dbReference type="ARBA" id="ARBA00022448"/>
    </source>
</evidence>
<organism evidence="6">
    <name type="scientific">Lactococcus lactis</name>
    <dbReference type="NCBI Taxonomy" id="1358"/>
    <lineage>
        <taxon>Bacteria</taxon>
        <taxon>Bacillati</taxon>
        <taxon>Bacillota</taxon>
        <taxon>Bacilli</taxon>
        <taxon>Lactobacillales</taxon>
        <taxon>Streptococcaceae</taxon>
        <taxon>Lactococcus</taxon>
    </lineage>
</organism>
<evidence type="ECO:0000259" key="5">
    <source>
        <dbReference type="PROSITE" id="PS50893"/>
    </source>
</evidence>
<keyword evidence="6" id="KW-0614">Plasmid</keyword>
<dbReference type="RefSeq" id="WP_010890642.1">
    <property type="nucleotide sequence ID" value="NC_001949.1"/>
</dbReference>
<dbReference type="PANTHER" id="PTHR43335">
    <property type="entry name" value="ABC TRANSPORTER, ATP-BINDING PROTEIN"/>
    <property type="match status" value="1"/>
</dbReference>
<dbReference type="SMART" id="SM00382">
    <property type="entry name" value="AAA"/>
    <property type="match status" value="1"/>
</dbReference>
<dbReference type="GO" id="GO:0005524">
    <property type="term" value="F:ATP binding"/>
    <property type="evidence" value="ECO:0007669"/>
    <property type="project" value="UniProtKB-KW"/>
</dbReference>
<name>O87233_9LACT</name>
<dbReference type="AlphaFoldDB" id="O87233"/>
<dbReference type="PROSITE" id="PS00211">
    <property type="entry name" value="ABC_TRANSPORTER_1"/>
    <property type="match status" value="1"/>
</dbReference>
<keyword evidence="3" id="KW-0547">Nucleotide-binding</keyword>
<accession>O87233</accession>
<dbReference type="EMBL" id="AE001272">
    <property type="protein sequence ID" value="AAC56009.1"/>
    <property type="molecule type" value="Genomic_DNA"/>
</dbReference>